<dbReference type="PANTHER" id="PTHR12558:SF13">
    <property type="entry name" value="CELL DIVISION CYCLE PROTEIN 27 HOMOLOG"/>
    <property type="match status" value="1"/>
</dbReference>
<gene>
    <name evidence="10" type="ORF">CRN84_01030</name>
</gene>
<dbReference type="InterPro" id="IPR019734">
    <property type="entry name" value="TPR_rpt"/>
</dbReference>
<dbReference type="UniPathway" id="UPA00694"/>
<dbReference type="Gene3D" id="1.25.40.10">
    <property type="entry name" value="Tetratricopeptide repeat domain"/>
    <property type="match status" value="5"/>
</dbReference>
<feature type="repeat" description="TPR" evidence="7">
    <location>
        <begin position="320"/>
        <end position="353"/>
    </location>
</feature>
<evidence type="ECO:0000256" key="6">
    <source>
        <dbReference type="ARBA" id="ARBA00022916"/>
    </source>
</evidence>
<feature type="signal peptide" evidence="8">
    <location>
        <begin position="1"/>
        <end position="38"/>
    </location>
</feature>
<name>A0A2C6DHW2_9GAMM</name>
<sequence>MSKYKIISSGYTKFCHHFLPALPLALLPFALSPLSALATESVSPAAWLQEQIRIGEATHRDDLVKESLYKLEKISPNNPETMAARIRYSLRQGDLNAAVSQLDQLGKRQPDSETYLMAKLDVALAQPEGKNQLQQARLLSTGGQLLPAKAAYDELFNGKAPTLDLAVEYWQLVARIPEQREVALQKLQGLQKRYKNSDELGLTVAKMLFDEGKDQEAYQQLEQMANSPSGISGAAELWYSKLKDMPASAQSIAQLQHFITLFDQQPQAVEARQQLVQQQTLLQDPAYRARARGLELVDKGNGHNAIGSLKQALSASPNDAEVLTALGQAYARDGNRQQAIAQFEKAKANDSSGDYTSKLNSLIESNRYWLMINQADDALKNKQLDTAEKLYRQAASMNSTDAQGLIGLGDVAMARNNAAAAEGFYQRALRREPDSQSAVRSLVSLYEKQSPEKAMAYLQSLPTFLKNNMRNTLNELQANSLNAQADALITAGKPAQAEDKLQQAKVLSPDDIWLTYKLAKVMGAQGKIAQADRLFNDSISRHQNDADWIYAYSLYLSNSNHDAQAIARMEALDAGKWNNNLRELSARLKVQQILDHARQIRDGGDETAAMTYLSQQPVNTRIDLMLAEWALEREDNLVAQEQYDKVLAREPDNQDAQLGRIEARIADGDIDSARDALGVLKFQPQPDDLGTGRRLANAWSLVGDDQRADQIFSQLKAAALQPTPEPSMTNAMFLRSAARQNIKANRPQEALSDYKQAMSAYHITPSADVDDETFTRYMRNDETDDWLKRGLRSDAESLYKQQSTTVTLEHDYWGSSGTEGISDLKAHTTMLHVAFPLKQGTAFFRGDSVIMDAGSFKKGADGGYQEKFGTCAEVSCYSGVSQKTNGVSIATGWQDDTWKVDVGTTPMGFEVVDWVGGVSYSNDFNQLGWTLTASRRPISSSLLSFGGTVDPRTGVTWGGVRKTGAELALSYDRGGPSGVWANMGYHQLTGKNVEDNDRLQAMAGYYYKVINDNNRQVRVGLNTMWWHYQKDLSGYTLGQGGYYSPQQYLSFSVPVVYRERTENWSWELGGSVSTSYSSTDKSKRYPLQGLIPDDLYLPDRTTQDSGDSGTGTGYTVRALLERRIDSHWSIGAGIDIQQAKDYTPSHALLYVRYSLEPWLGDMDLPPQPLTPYADFK</sequence>
<dbReference type="SUPFAM" id="SSF48452">
    <property type="entry name" value="TPR-like"/>
    <property type="match status" value="2"/>
</dbReference>
<reference evidence="11" key="1">
    <citation type="submission" date="2017-09" db="EMBL/GenBank/DDBJ databases">
        <title>FDA dAtabase for Regulatory Grade micrObial Sequences (FDA-ARGOS): Supporting development and validation of Infectious Disease Dx tests.</title>
        <authorList>
            <person name="Minogue T."/>
            <person name="Wolcott M."/>
            <person name="Wasieloski L."/>
            <person name="Aguilar W."/>
            <person name="Moore D."/>
            <person name="Tallon L."/>
            <person name="Sadzewicz L."/>
            <person name="Ott S."/>
            <person name="Zhao X."/>
            <person name="Nagaraj S."/>
            <person name="Vavikolanu K."/>
            <person name="Aluvathingal J."/>
            <person name="Nadendla S."/>
            <person name="Sichtig H."/>
        </authorList>
    </citation>
    <scope>NUCLEOTIDE SEQUENCE [LARGE SCALE GENOMIC DNA]</scope>
    <source>
        <strain evidence="11">FDAARGOS_387</strain>
    </source>
</reference>
<evidence type="ECO:0000313" key="10">
    <source>
        <dbReference type="EMBL" id="PHI28025.1"/>
    </source>
</evidence>
<dbReference type="SMART" id="SM00028">
    <property type="entry name" value="TPR"/>
    <property type="match status" value="6"/>
</dbReference>
<comment type="pathway">
    <text evidence="2">Glycan metabolism; bacterial cellulose biosynthesis.</text>
</comment>
<feature type="chain" id="PRO_5012564414" evidence="8">
    <location>
        <begin position="39"/>
        <end position="1176"/>
    </location>
</feature>
<evidence type="ECO:0000256" key="2">
    <source>
        <dbReference type="ARBA" id="ARBA00005186"/>
    </source>
</evidence>
<evidence type="ECO:0000256" key="3">
    <source>
        <dbReference type="ARBA" id="ARBA00022729"/>
    </source>
</evidence>
<comment type="function">
    <text evidence="1">Required for maximal bacterial cellulose synthesis.</text>
</comment>
<dbReference type="PANTHER" id="PTHR12558">
    <property type="entry name" value="CELL DIVISION CYCLE 16,23,27"/>
    <property type="match status" value="1"/>
</dbReference>
<dbReference type="PROSITE" id="PS50005">
    <property type="entry name" value="TPR"/>
    <property type="match status" value="2"/>
</dbReference>
<evidence type="ECO:0000256" key="4">
    <source>
        <dbReference type="ARBA" id="ARBA00022737"/>
    </source>
</evidence>
<dbReference type="Pfam" id="PF14559">
    <property type="entry name" value="TPR_19"/>
    <property type="match status" value="1"/>
</dbReference>
<dbReference type="NCBIfam" id="NF008520">
    <property type="entry name" value="PRK11447.1"/>
    <property type="match status" value="1"/>
</dbReference>
<dbReference type="STRING" id="1111728.GCA_000427805_04763"/>
<feature type="domain" description="Cellulose synthase operon C C-terminal" evidence="9">
    <location>
        <begin position="822"/>
        <end position="1155"/>
    </location>
</feature>
<dbReference type="Proteomes" id="UP000224974">
    <property type="component" value="Unassembled WGS sequence"/>
</dbReference>
<organism evidence="10 11">
    <name type="scientific">Budvicia aquatica</name>
    <dbReference type="NCBI Taxonomy" id="82979"/>
    <lineage>
        <taxon>Bacteria</taxon>
        <taxon>Pseudomonadati</taxon>
        <taxon>Pseudomonadota</taxon>
        <taxon>Gammaproteobacteria</taxon>
        <taxon>Enterobacterales</taxon>
        <taxon>Budviciaceae</taxon>
        <taxon>Budvicia</taxon>
    </lineage>
</organism>
<evidence type="ECO:0000313" key="11">
    <source>
        <dbReference type="Proteomes" id="UP000224974"/>
    </source>
</evidence>
<dbReference type="RefSeq" id="WP_051323243.1">
    <property type="nucleotide sequence ID" value="NZ_PDDX01000001.1"/>
</dbReference>
<evidence type="ECO:0000256" key="7">
    <source>
        <dbReference type="PROSITE-ProRule" id="PRU00339"/>
    </source>
</evidence>
<keyword evidence="5 7" id="KW-0802">TPR repeat</keyword>
<dbReference type="EMBL" id="PDDX01000001">
    <property type="protein sequence ID" value="PHI28025.1"/>
    <property type="molecule type" value="Genomic_DNA"/>
</dbReference>
<evidence type="ECO:0000256" key="8">
    <source>
        <dbReference type="SAM" id="SignalP"/>
    </source>
</evidence>
<keyword evidence="6" id="KW-0135">Cellulose biosynthesis</keyword>
<dbReference type="Pfam" id="PF13432">
    <property type="entry name" value="TPR_16"/>
    <property type="match status" value="2"/>
</dbReference>
<proteinExistence type="predicted"/>
<keyword evidence="3 8" id="KW-0732">Signal</keyword>
<dbReference type="AlphaFoldDB" id="A0A2C6DHW2"/>
<keyword evidence="11" id="KW-1185">Reference proteome</keyword>
<dbReference type="InterPro" id="IPR011990">
    <property type="entry name" value="TPR-like_helical_dom_sf"/>
</dbReference>
<evidence type="ECO:0000256" key="5">
    <source>
        <dbReference type="ARBA" id="ARBA00022803"/>
    </source>
</evidence>
<comment type="caution">
    <text evidence="10">The sequence shown here is derived from an EMBL/GenBank/DDBJ whole genome shotgun (WGS) entry which is preliminary data.</text>
</comment>
<accession>A0A2C6DHW2</accession>
<dbReference type="Pfam" id="PF05420">
    <property type="entry name" value="BCSC_C"/>
    <property type="match status" value="1"/>
</dbReference>
<dbReference type="GO" id="GO:0019867">
    <property type="term" value="C:outer membrane"/>
    <property type="evidence" value="ECO:0007669"/>
    <property type="project" value="InterPro"/>
</dbReference>
<dbReference type="OrthoDB" id="174989at2"/>
<protein>
    <submittedName>
        <fullName evidence="10">Cellulose biosynthesis protein BcsC</fullName>
    </submittedName>
</protein>
<dbReference type="GO" id="GO:0030244">
    <property type="term" value="P:cellulose biosynthetic process"/>
    <property type="evidence" value="ECO:0007669"/>
    <property type="project" value="UniProtKB-KW"/>
</dbReference>
<feature type="repeat" description="TPR" evidence="7">
    <location>
        <begin position="402"/>
        <end position="435"/>
    </location>
</feature>
<evidence type="ECO:0000256" key="1">
    <source>
        <dbReference type="ARBA" id="ARBA00003476"/>
    </source>
</evidence>
<evidence type="ECO:0000259" key="9">
    <source>
        <dbReference type="Pfam" id="PF05420"/>
    </source>
</evidence>
<dbReference type="InterPro" id="IPR008410">
    <property type="entry name" value="BCSC_C"/>
</dbReference>
<keyword evidence="4" id="KW-0677">Repeat</keyword>